<dbReference type="Proteomes" id="UP001303587">
    <property type="component" value="Chromosome"/>
</dbReference>
<accession>A0AA96V4E3</accession>
<protein>
    <submittedName>
        <fullName evidence="2">Uncharacterized protein</fullName>
    </submittedName>
</protein>
<keyword evidence="1" id="KW-0472">Membrane</keyword>
<evidence type="ECO:0000313" key="2">
    <source>
        <dbReference type="EMBL" id="WNY25320.1"/>
    </source>
</evidence>
<name>A0AA96V4E3_9EURY</name>
<reference evidence="2 3" key="1">
    <citation type="submission" date="2023-07" db="EMBL/GenBank/DDBJ databases">
        <title>Closed genoem sequence of Methanosarcinaceae archaeon Ac7.</title>
        <authorList>
            <person name="Poehlein A."/>
            <person name="Protasov E."/>
            <person name="Platt K."/>
            <person name="Reeh H."/>
            <person name="Daniel R."/>
            <person name="Brune A."/>
        </authorList>
    </citation>
    <scope>NUCLEOTIDE SEQUENCE [LARGE SCALE GENOMIC DNA]</scope>
    <source>
        <strain evidence="2 3">Ac7</strain>
    </source>
</reference>
<proteinExistence type="predicted"/>
<keyword evidence="1" id="KW-0812">Transmembrane</keyword>
<keyword evidence="1" id="KW-1133">Transmembrane helix</keyword>
<sequence>MKTISFNRKIVLAAIAILVIILAGIVALTFYDNNSDETGEIPTYYTHGSYVIDISNPEELSGQADYVFVGKVDKIAGTEYLFPVMVEVMSDGKIKEVEVADPYTNYYVTVIENIKGELVQNQSIPVLKQGGISKDGRFYVLPEGDFMPEEGKTYVFYTNTLSNGTLLIPGAKTNIEIKTDDVNSESVKNSSAYQIAVKAVENQKENKRERFVSTYDLTNENVTNN</sequence>
<dbReference type="GeneID" id="89229982"/>
<dbReference type="RefSeq" id="WP_338103351.1">
    <property type="nucleotide sequence ID" value="NZ_CP131060.1"/>
</dbReference>
<dbReference type="AlphaFoldDB" id="A0AA96V4E3"/>
<evidence type="ECO:0000256" key="1">
    <source>
        <dbReference type="SAM" id="Phobius"/>
    </source>
</evidence>
<organism evidence="2 3">
    <name type="scientific">Methanolapillus millepedarum</name>
    <dbReference type="NCBI Taxonomy" id="3028296"/>
    <lineage>
        <taxon>Archaea</taxon>
        <taxon>Methanobacteriati</taxon>
        <taxon>Methanobacteriota</taxon>
        <taxon>Stenosarchaea group</taxon>
        <taxon>Methanomicrobia</taxon>
        <taxon>Methanosarcinales</taxon>
        <taxon>Methanosarcinaceae</taxon>
        <taxon>Methanolapillus</taxon>
    </lineage>
</organism>
<gene>
    <name evidence="2" type="ORF">MsAc7_08700</name>
</gene>
<dbReference type="EMBL" id="CP131060">
    <property type="protein sequence ID" value="WNY25320.1"/>
    <property type="molecule type" value="Genomic_DNA"/>
</dbReference>
<evidence type="ECO:0000313" key="3">
    <source>
        <dbReference type="Proteomes" id="UP001303587"/>
    </source>
</evidence>
<keyword evidence="3" id="KW-1185">Reference proteome</keyword>
<feature type="transmembrane region" description="Helical" evidence="1">
    <location>
        <begin position="12"/>
        <end position="31"/>
    </location>
</feature>